<name>A0A8H4VTH1_9HELO</name>
<dbReference type="PANTHER" id="PTHR43162:SF1">
    <property type="entry name" value="PRESTALK A DIFFERENTIATION PROTEIN A"/>
    <property type="match status" value="1"/>
</dbReference>
<keyword evidence="3" id="KW-1185">Reference proteome</keyword>
<dbReference type="SUPFAM" id="SSF51735">
    <property type="entry name" value="NAD(P)-binding Rossmann-fold domains"/>
    <property type="match status" value="1"/>
</dbReference>
<reference evidence="2 3" key="1">
    <citation type="submission" date="2020-03" db="EMBL/GenBank/DDBJ databases">
        <title>Draft Genome Sequence of Cudoniella acicularis.</title>
        <authorList>
            <person name="Buettner E."/>
            <person name="Kellner H."/>
        </authorList>
    </citation>
    <scope>NUCLEOTIDE SEQUENCE [LARGE SCALE GENOMIC DNA]</scope>
    <source>
        <strain evidence="2 3">DSM 108380</strain>
    </source>
</reference>
<dbReference type="Proteomes" id="UP000566819">
    <property type="component" value="Unassembled WGS sequence"/>
</dbReference>
<dbReference type="OrthoDB" id="419598at2759"/>
<protein>
    <recommendedName>
        <fullName evidence="1">NmrA-like domain-containing protein</fullName>
    </recommendedName>
</protein>
<gene>
    <name evidence="2" type="ORF">G7Y89_g14448</name>
</gene>
<comment type="caution">
    <text evidence="2">The sequence shown here is derived from an EMBL/GenBank/DDBJ whole genome shotgun (WGS) entry which is preliminary data.</text>
</comment>
<feature type="domain" description="NmrA-like" evidence="1">
    <location>
        <begin position="7"/>
        <end position="266"/>
    </location>
</feature>
<organism evidence="2 3">
    <name type="scientific">Cudoniella acicularis</name>
    <dbReference type="NCBI Taxonomy" id="354080"/>
    <lineage>
        <taxon>Eukaryota</taxon>
        <taxon>Fungi</taxon>
        <taxon>Dikarya</taxon>
        <taxon>Ascomycota</taxon>
        <taxon>Pezizomycotina</taxon>
        <taxon>Leotiomycetes</taxon>
        <taxon>Helotiales</taxon>
        <taxon>Tricladiaceae</taxon>
        <taxon>Cudoniella</taxon>
    </lineage>
</organism>
<dbReference type="EMBL" id="JAAMPI010001911">
    <property type="protein sequence ID" value="KAF4621898.1"/>
    <property type="molecule type" value="Genomic_DNA"/>
</dbReference>
<dbReference type="InterPro" id="IPR051604">
    <property type="entry name" value="Ergot_Alk_Oxidoreductase"/>
</dbReference>
<dbReference type="InterPro" id="IPR008030">
    <property type="entry name" value="NmrA-like"/>
</dbReference>
<evidence type="ECO:0000259" key="1">
    <source>
        <dbReference type="Pfam" id="PF05368"/>
    </source>
</evidence>
<dbReference type="Gene3D" id="3.40.50.720">
    <property type="entry name" value="NAD(P)-binding Rossmann-like Domain"/>
    <property type="match status" value="1"/>
</dbReference>
<dbReference type="AlphaFoldDB" id="A0A8H4VTH1"/>
<proteinExistence type="predicted"/>
<dbReference type="Pfam" id="PF05368">
    <property type="entry name" value="NmrA"/>
    <property type="match status" value="1"/>
</dbReference>
<evidence type="ECO:0000313" key="2">
    <source>
        <dbReference type="EMBL" id="KAF4621898.1"/>
    </source>
</evidence>
<accession>A0A8H4VTH1</accession>
<dbReference type="PANTHER" id="PTHR43162">
    <property type="match status" value="1"/>
</dbReference>
<evidence type="ECO:0000313" key="3">
    <source>
        <dbReference type="Proteomes" id="UP000566819"/>
    </source>
</evidence>
<sequence length="315" mass="34033">MAPVNTIIFGPTGAVGSAAARTAQQHGAKVILAMRDTQKSIPQLTPAQEKSGGFERIQADLTKLDTITAAVTKSGAKHAFLYLDFHSSDGMRSVIETLKSAGIKLVVFLSSGGVMRRDLESIPPSEFISYSHARVEINLREVFGPQGYIAVRPFYFSSNTKQWVSMIKAGEVKLLHPEVVFDFISPEDIGVVCGIFAAGGLKAADGKNEIELCGPEQMSQGDAVGVIAKVLGKDIKVTEVGEEEALQVFITESKFPEMMAKQLVYIINSGVGDGVGARLYVGEEYQEATGNILKYGGKKPEGFEEWVAQNKHEFV</sequence>
<dbReference type="InterPro" id="IPR036291">
    <property type="entry name" value="NAD(P)-bd_dom_sf"/>
</dbReference>